<gene>
    <name evidence="1" type="primary">tssF</name>
    <name evidence="1" type="ORF">JMJ54_10965</name>
</gene>
<dbReference type="RefSeq" id="WP_203538604.1">
    <property type="nucleotide sequence ID" value="NZ_JAESND010000005.1"/>
</dbReference>
<dbReference type="Proteomes" id="UP000809431">
    <property type="component" value="Unassembled WGS sequence"/>
</dbReference>
<dbReference type="PIRSF" id="PIRSF028304">
    <property type="entry name" value="UCP028304"/>
    <property type="match status" value="1"/>
</dbReference>
<evidence type="ECO:0000313" key="2">
    <source>
        <dbReference type="Proteomes" id="UP000809431"/>
    </source>
</evidence>
<organism evidence="1 2">
    <name type="scientific">Jeongeupia naejangsanensis</name>
    <dbReference type="NCBI Taxonomy" id="613195"/>
    <lineage>
        <taxon>Bacteria</taxon>
        <taxon>Pseudomonadati</taxon>
        <taxon>Pseudomonadota</taxon>
        <taxon>Betaproteobacteria</taxon>
        <taxon>Neisseriales</taxon>
        <taxon>Chitinibacteraceae</taxon>
        <taxon>Jeongeupia</taxon>
    </lineage>
</organism>
<dbReference type="Pfam" id="PF05947">
    <property type="entry name" value="T6SS_TssF"/>
    <property type="match status" value="1"/>
</dbReference>
<sequence length="598" mass="66501">MSSDSIDPLLLDYYQRELTWLRHAGSDFAAHYPKVARRLDLSGEESTDPHVERLLEGFAFLNARLQRRLDDDFSQLTDALLEQLYPYALRPMPSAGIVQFEPDATKGSLVEGYGIPRDTALYATTNTGDSIHFRTTAPVTVWPVEITEVALLPTEEAQGLKAMGDARSALRLRLRCQAPHRWSDLKLTSLRVHLAGSPISAATLYDLMCAHAIGVFVAPEGKPARYQPDALPRPVGFDTDEALLPLEDGVLPAYRLLLEYFAFPAKFMFFDLPIRIPADADEQLELVIAFDRAPSHRLTLRPSDIALGCAPGINLFPRTSEPLRPDSTRSEYRLVADSHRESSHEIYAVRQLRSGNDEGAYVAPAYFEFSHGMQATGTWWHARRVSGVSRGRTGSEILVTWVDENFDPGSTPNHTLTAELLCTNRGLAEGLPAGTALSFQRTGPVARARLLSKPTPQTPAPLAGASRWRLISQLSLNHLSLVEDAQPLAALQEILALYNLNDSQMARQQITGITRLETRRAVAHVGRQAWRGWRNGLEVRLMLDEVNFTGSSRVLFSGVVGHFLAQYASINRFVRTVLVEQDRDIKTWQPLVGDPLIL</sequence>
<protein>
    <submittedName>
        <fullName evidence="1">Type VI secretion system baseplate subunit TssF</fullName>
    </submittedName>
</protein>
<name>A0ABS2BL86_9NEIS</name>
<dbReference type="NCBIfam" id="TIGR03359">
    <property type="entry name" value="VI_chp_6"/>
    <property type="match status" value="1"/>
</dbReference>
<dbReference type="InterPro" id="IPR010272">
    <property type="entry name" value="T6SS_TssF"/>
</dbReference>
<keyword evidence="2" id="KW-1185">Reference proteome</keyword>
<dbReference type="EMBL" id="JAESND010000005">
    <property type="protein sequence ID" value="MBM3116353.1"/>
    <property type="molecule type" value="Genomic_DNA"/>
</dbReference>
<reference evidence="1 2" key="1">
    <citation type="submission" date="2021-01" db="EMBL/GenBank/DDBJ databases">
        <title>Draft Genome Sequence and Polyhydroxyalkanoate Biosynthetic Potential of Jeongeupia naejangsanensis Type Strain DSM 24253.</title>
        <authorList>
            <person name="Turrini P."/>
            <person name="Artuso I."/>
            <person name="Lugli G.A."/>
            <person name="Frangipani E."/>
            <person name="Ventura M."/>
            <person name="Visca P."/>
        </authorList>
    </citation>
    <scope>NUCLEOTIDE SEQUENCE [LARGE SCALE GENOMIC DNA]</scope>
    <source>
        <strain evidence="1 2">DSM 24253</strain>
    </source>
</reference>
<dbReference type="PANTHER" id="PTHR35370">
    <property type="entry name" value="CYTOPLASMIC PROTEIN-RELATED-RELATED"/>
    <property type="match status" value="1"/>
</dbReference>
<proteinExistence type="predicted"/>
<comment type="caution">
    <text evidence="1">The sequence shown here is derived from an EMBL/GenBank/DDBJ whole genome shotgun (WGS) entry which is preliminary data.</text>
</comment>
<accession>A0ABS2BL86</accession>
<evidence type="ECO:0000313" key="1">
    <source>
        <dbReference type="EMBL" id="MBM3116353.1"/>
    </source>
</evidence>
<dbReference type="PANTHER" id="PTHR35370:SF1">
    <property type="entry name" value="TYPE VI SECRETION SYSTEM COMPONENT TSSF1"/>
    <property type="match status" value="1"/>
</dbReference>